<reference evidence="2" key="1">
    <citation type="journal article" date="2023" name="Mol. Biol. Evol.">
        <title>Third-Generation Sequencing Reveals the Adaptive Role of the Epigenome in Three Deep-Sea Polychaetes.</title>
        <authorList>
            <person name="Perez M."/>
            <person name="Aroh O."/>
            <person name="Sun Y."/>
            <person name="Lan Y."/>
            <person name="Juniper S.K."/>
            <person name="Young C.R."/>
            <person name="Angers B."/>
            <person name="Qian P.Y."/>
        </authorList>
    </citation>
    <scope>NUCLEOTIDE SEQUENCE</scope>
    <source>
        <strain evidence="2">P08H-3</strain>
    </source>
</reference>
<evidence type="ECO:0000256" key="1">
    <source>
        <dbReference type="SAM" id="SignalP"/>
    </source>
</evidence>
<feature type="signal peptide" evidence="1">
    <location>
        <begin position="1"/>
        <end position="22"/>
    </location>
</feature>
<gene>
    <name evidence="2" type="ORF">LSH36_770g01046</name>
</gene>
<sequence>MDRMKAIGYVLVWIVFCDISFADERNDHRSLCFLFLSPDCRLIELSNTWFHRSLEGVYELKGPAVYNCNNRSVYQLKDEESYLFYVIQGSWQGWMVGKYECVNKGYLSVGDRSEYPDNINTTWEEFNSLKWLFNKDIISGCHIPVSDRVMLIGK</sequence>
<evidence type="ECO:0000313" key="3">
    <source>
        <dbReference type="Proteomes" id="UP001208570"/>
    </source>
</evidence>
<dbReference type="AlphaFoldDB" id="A0AAD9J1M3"/>
<dbReference type="EMBL" id="JAODUP010000770">
    <property type="protein sequence ID" value="KAK2144300.1"/>
    <property type="molecule type" value="Genomic_DNA"/>
</dbReference>
<keyword evidence="3" id="KW-1185">Reference proteome</keyword>
<name>A0AAD9J1M3_9ANNE</name>
<protein>
    <submittedName>
        <fullName evidence="2">Uncharacterized protein</fullName>
    </submittedName>
</protein>
<evidence type="ECO:0000313" key="2">
    <source>
        <dbReference type="EMBL" id="KAK2144300.1"/>
    </source>
</evidence>
<keyword evidence="1" id="KW-0732">Signal</keyword>
<proteinExistence type="predicted"/>
<organism evidence="2 3">
    <name type="scientific">Paralvinella palmiformis</name>
    <dbReference type="NCBI Taxonomy" id="53620"/>
    <lineage>
        <taxon>Eukaryota</taxon>
        <taxon>Metazoa</taxon>
        <taxon>Spiralia</taxon>
        <taxon>Lophotrochozoa</taxon>
        <taxon>Annelida</taxon>
        <taxon>Polychaeta</taxon>
        <taxon>Sedentaria</taxon>
        <taxon>Canalipalpata</taxon>
        <taxon>Terebellida</taxon>
        <taxon>Terebelliformia</taxon>
        <taxon>Alvinellidae</taxon>
        <taxon>Paralvinella</taxon>
    </lineage>
</organism>
<accession>A0AAD9J1M3</accession>
<feature type="chain" id="PRO_5041922703" evidence="1">
    <location>
        <begin position="23"/>
        <end position="154"/>
    </location>
</feature>
<comment type="caution">
    <text evidence="2">The sequence shown here is derived from an EMBL/GenBank/DDBJ whole genome shotgun (WGS) entry which is preliminary data.</text>
</comment>
<dbReference type="Proteomes" id="UP001208570">
    <property type="component" value="Unassembled WGS sequence"/>
</dbReference>